<dbReference type="SUPFAM" id="SSF53335">
    <property type="entry name" value="S-adenosyl-L-methionine-dependent methyltransferases"/>
    <property type="match status" value="1"/>
</dbReference>
<dbReference type="PANTHER" id="PTHR43619">
    <property type="entry name" value="S-ADENOSYL-L-METHIONINE-DEPENDENT METHYLTRANSFERASE YKTD-RELATED"/>
    <property type="match status" value="1"/>
</dbReference>
<dbReference type="InterPro" id="IPR007213">
    <property type="entry name" value="Ppm1/Ppm2/Tcmp"/>
</dbReference>
<reference evidence="7 8" key="1">
    <citation type="submission" date="2019-07" db="EMBL/GenBank/DDBJ databases">
        <title>Whole genome shotgun sequence of Cellulomonas soli NBRC 109434.</title>
        <authorList>
            <person name="Hosoyama A."/>
            <person name="Uohara A."/>
            <person name="Ohji S."/>
            <person name="Ichikawa N."/>
        </authorList>
    </citation>
    <scope>NUCLEOTIDE SEQUENCE [LARGE SCALE GENOMIC DNA]</scope>
    <source>
        <strain evidence="7 8">NBRC 109434</strain>
    </source>
</reference>
<dbReference type="Gene3D" id="3.40.50.150">
    <property type="entry name" value="Vaccinia Virus protein VP39"/>
    <property type="match status" value="1"/>
</dbReference>
<keyword evidence="5 6" id="KW-0949">S-adenosyl-L-methionine</keyword>
<dbReference type="GO" id="GO:0008168">
    <property type="term" value="F:methyltransferase activity"/>
    <property type="evidence" value="ECO:0007669"/>
    <property type="project" value="UniProtKB-UniRule"/>
</dbReference>
<proteinExistence type="inferred from homology"/>
<dbReference type="Pfam" id="PF04072">
    <property type="entry name" value="LCM"/>
    <property type="match status" value="1"/>
</dbReference>
<comment type="function">
    <text evidence="1 6">Exhibits S-adenosyl-L-methionine-dependent methyltransferase activity.</text>
</comment>
<evidence type="ECO:0000256" key="1">
    <source>
        <dbReference type="ARBA" id="ARBA00003907"/>
    </source>
</evidence>
<dbReference type="InterPro" id="IPR029063">
    <property type="entry name" value="SAM-dependent_MTases_sf"/>
</dbReference>
<dbReference type="AlphaFoldDB" id="A0A512PE22"/>
<comment type="similarity">
    <text evidence="2 6">Belongs to the UPF0677 family.</text>
</comment>
<dbReference type="InterPro" id="IPR011610">
    <property type="entry name" value="SAM_mthyl_Trfase_ML2640-like"/>
</dbReference>
<evidence type="ECO:0000256" key="3">
    <source>
        <dbReference type="ARBA" id="ARBA00022603"/>
    </source>
</evidence>
<evidence type="ECO:0000256" key="5">
    <source>
        <dbReference type="ARBA" id="ARBA00022691"/>
    </source>
</evidence>
<evidence type="ECO:0000256" key="4">
    <source>
        <dbReference type="ARBA" id="ARBA00022679"/>
    </source>
</evidence>
<dbReference type="Proteomes" id="UP000321798">
    <property type="component" value="Unassembled WGS sequence"/>
</dbReference>
<evidence type="ECO:0000256" key="2">
    <source>
        <dbReference type="ARBA" id="ARBA00008138"/>
    </source>
</evidence>
<accession>A0A512PE22</accession>
<name>A0A512PE22_9CELL</name>
<dbReference type="OrthoDB" id="9806164at2"/>
<dbReference type="EMBL" id="BKAL01000007">
    <property type="protein sequence ID" value="GEP69443.1"/>
    <property type="molecule type" value="Genomic_DNA"/>
</dbReference>
<dbReference type="PANTHER" id="PTHR43619:SF2">
    <property type="entry name" value="S-ADENOSYL-L-METHIONINE-DEPENDENT METHYLTRANSFERASES SUPERFAMILY PROTEIN"/>
    <property type="match status" value="1"/>
</dbReference>
<dbReference type="NCBIfam" id="TIGR00027">
    <property type="entry name" value="mthyl_TIGR00027"/>
    <property type="match status" value="1"/>
</dbReference>
<evidence type="ECO:0000313" key="8">
    <source>
        <dbReference type="Proteomes" id="UP000321798"/>
    </source>
</evidence>
<dbReference type="EC" id="2.1.1.-" evidence="6"/>
<keyword evidence="3 6" id="KW-0489">Methyltransferase</keyword>
<evidence type="ECO:0000313" key="7">
    <source>
        <dbReference type="EMBL" id="GEP69443.1"/>
    </source>
</evidence>
<keyword evidence="8" id="KW-1185">Reference proteome</keyword>
<sequence>MNAVTDLLEADPPGTAPSRTALMSAAARAAHRLVDDAPLLLDDPMSEQLLGEAGTEAIGYHRLLPHEPVLAAARVSACVRQHLVEAVLAEEAPDVLVLLGAGLDTSGVRHASTGATVVELDLPTTQRWKRDALARAGVEVPPSLRWIPADLRTDDPVALLRTAGVGPEHRTLVSWLGVSMYLTARDVSRTLARLAALGPGTALVMDSLLDPGSRDDAGRRYAETVSAMAGSTGEPWLWTTSTEDLGTLLRGAGWRRATLLTEREAAGAGAWARTDTLVPGTLSTLTVATVA</sequence>
<protein>
    <recommendedName>
        <fullName evidence="6">S-adenosyl-L-methionine-dependent methyltransferase</fullName>
        <ecNumber evidence="6">2.1.1.-</ecNumber>
    </recommendedName>
</protein>
<gene>
    <name evidence="7" type="ORF">CSO01_21580</name>
</gene>
<dbReference type="GO" id="GO:0032259">
    <property type="term" value="P:methylation"/>
    <property type="evidence" value="ECO:0007669"/>
    <property type="project" value="UniProtKB-KW"/>
</dbReference>
<organism evidence="7 8">
    <name type="scientific">Cellulomonas soli</name>
    <dbReference type="NCBI Taxonomy" id="931535"/>
    <lineage>
        <taxon>Bacteria</taxon>
        <taxon>Bacillati</taxon>
        <taxon>Actinomycetota</taxon>
        <taxon>Actinomycetes</taxon>
        <taxon>Micrococcales</taxon>
        <taxon>Cellulomonadaceae</taxon>
        <taxon>Cellulomonas</taxon>
    </lineage>
</organism>
<comment type="caution">
    <text evidence="7">The sequence shown here is derived from an EMBL/GenBank/DDBJ whole genome shotgun (WGS) entry which is preliminary data.</text>
</comment>
<keyword evidence="4 7" id="KW-0808">Transferase</keyword>
<evidence type="ECO:0000256" key="6">
    <source>
        <dbReference type="RuleBase" id="RU362030"/>
    </source>
</evidence>